<evidence type="ECO:0000256" key="2">
    <source>
        <dbReference type="ARBA" id="ARBA00005790"/>
    </source>
</evidence>
<comment type="caution">
    <text evidence="13">The sequence shown here is derived from an EMBL/GenBank/DDBJ whole genome shotgun (WGS) entry which is preliminary data.</text>
</comment>
<dbReference type="SMART" id="SM00072">
    <property type="entry name" value="GuKc"/>
    <property type="match status" value="1"/>
</dbReference>
<evidence type="ECO:0000256" key="8">
    <source>
        <dbReference type="ARBA" id="ARBA00022840"/>
    </source>
</evidence>
<accession>A0ABS2F4V1</accession>
<evidence type="ECO:0000256" key="9">
    <source>
        <dbReference type="ARBA" id="ARBA00030128"/>
    </source>
</evidence>
<evidence type="ECO:0000256" key="1">
    <source>
        <dbReference type="ARBA" id="ARBA00003531"/>
    </source>
</evidence>
<dbReference type="SUPFAM" id="SSF52540">
    <property type="entry name" value="P-loop containing nucleoside triphosphate hydrolases"/>
    <property type="match status" value="1"/>
</dbReference>
<dbReference type="EMBL" id="JACSNQ010000025">
    <property type="protein sequence ID" value="MBM6775587.1"/>
    <property type="molecule type" value="Genomic_DNA"/>
</dbReference>
<dbReference type="GO" id="GO:0004385">
    <property type="term" value="F:GMP kinase activity"/>
    <property type="evidence" value="ECO:0007669"/>
    <property type="project" value="UniProtKB-EC"/>
</dbReference>
<gene>
    <name evidence="11 13" type="primary">gmk</name>
    <name evidence="13" type="ORF">H9X80_08565</name>
</gene>
<protein>
    <recommendedName>
        <fullName evidence="4 11">Guanylate kinase</fullName>
        <ecNumber evidence="3 11">2.7.4.8</ecNumber>
    </recommendedName>
    <alternativeName>
        <fullName evidence="9 11">GMP kinase</fullName>
    </alternativeName>
</protein>
<dbReference type="HAMAP" id="MF_00328">
    <property type="entry name" value="Guanylate_kinase"/>
    <property type="match status" value="1"/>
</dbReference>
<organism evidence="13 14">
    <name type="scientific">Olsenella profusa</name>
    <dbReference type="NCBI Taxonomy" id="138595"/>
    <lineage>
        <taxon>Bacteria</taxon>
        <taxon>Bacillati</taxon>
        <taxon>Actinomycetota</taxon>
        <taxon>Coriobacteriia</taxon>
        <taxon>Coriobacteriales</taxon>
        <taxon>Atopobiaceae</taxon>
        <taxon>Olsenella</taxon>
    </lineage>
</organism>
<keyword evidence="14" id="KW-1185">Reference proteome</keyword>
<keyword evidence="8 11" id="KW-0067">ATP-binding</keyword>
<name>A0ABS2F4V1_9ACTN</name>
<feature type="binding site" evidence="11">
    <location>
        <begin position="12"/>
        <end position="19"/>
    </location>
    <ligand>
        <name>ATP</name>
        <dbReference type="ChEBI" id="CHEBI:30616"/>
    </ligand>
</feature>
<dbReference type="PANTHER" id="PTHR23117:SF13">
    <property type="entry name" value="GUANYLATE KINASE"/>
    <property type="match status" value="1"/>
</dbReference>
<keyword evidence="6 11" id="KW-0547">Nucleotide-binding</keyword>
<feature type="domain" description="Guanylate kinase-like" evidence="12">
    <location>
        <begin position="5"/>
        <end position="183"/>
    </location>
</feature>
<evidence type="ECO:0000256" key="3">
    <source>
        <dbReference type="ARBA" id="ARBA00012961"/>
    </source>
</evidence>
<comment type="function">
    <text evidence="1 11">Essential for recycling GMP and indirectly, cGMP.</text>
</comment>
<dbReference type="CDD" id="cd00071">
    <property type="entry name" value="GMPK"/>
    <property type="match status" value="1"/>
</dbReference>
<dbReference type="InterPro" id="IPR017665">
    <property type="entry name" value="Guanylate_kinase"/>
</dbReference>
<evidence type="ECO:0000256" key="5">
    <source>
        <dbReference type="ARBA" id="ARBA00022679"/>
    </source>
</evidence>
<evidence type="ECO:0000256" key="7">
    <source>
        <dbReference type="ARBA" id="ARBA00022777"/>
    </source>
</evidence>
<evidence type="ECO:0000259" key="12">
    <source>
        <dbReference type="PROSITE" id="PS50052"/>
    </source>
</evidence>
<proteinExistence type="inferred from homology"/>
<keyword evidence="11" id="KW-0963">Cytoplasm</keyword>
<dbReference type="InterPro" id="IPR027417">
    <property type="entry name" value="P-loop_NTPase"/>
</dbReference>
<dbReference type="PROSITE" id="PS50052">
    <property type="entry name" value="GUANYLATE_KINASE_2"/>
    <property type="match status" value="1"/>
</dbReference>
<dbReference type="PANTHER" id="PTHR23117">
    <property type="entry name" value="GUANYLATE KINASE-RELATED"/>
    <property type="match status" value="1"/>
</dbReference>
<comment type="catalytic activity">
    <reaction evidence="10 11">
        <text>GMP + ATP = GDP + ADP</text>
        <dbReference type="Rhea" id="RHEA:20780"/>
        <dbReference type="ChEBI" id="CHEBI:30616"/>
        <dbReference type="ChEBI" id="CHEBI:58115"/>
        <dbReference type="ChEBI" id="CHEBI:58189"/>
        <dbReference type="ChEBI" id="CHEBI:456216"/>
        <dbReference type="EC" id="2.7.4.8"/>
    </reaction>
</comment>
<reference evidence="13 14" key="1">
    <citation type="journal article" date="2021" name="Sci. Rep.">
        <title>The distribution of antibiotic resistance genes in chicken gut microbiota commensals.</title>
        <authorList>
            <person name="Juricova H."/>
            <person name="Matiasovicova J."/>
            <person name="Kubasova T."/>
            <person name="Cejkova D."/>
            <person name="Rychlik I."/>
        </authorList>
    </citation>
    <scope>NUCLEOTIDE SEQUENCE [LARGE SCALE GENOMIC DNA]</scope>
    <source>
        <strain evidence="13 14">An794</strain>
    </source>
</reference>
<dbReference type="Gene3D" id="3.40.50.300">
    <property type="entry name" value="P-loop containing nucleotide triphosphate hydrolases"/>
    <property type="match status" value="1"/>
</dbReference>
<evidence type="ECO:0000256" key="11">
    <source>
        <dbReference type="HAMAP-Rule" id="MF_00328"/>
    </source>
</evidence>
<keyword evidence="7 11" id="KW-0418">Kinase</keyword>
<dbReference type="EC" id="2.7.4.8" evidence="3 11"/>
<comment type="subcellular location">
    <subcellularLocation>
        <location evidence="11">Cytoplasm</location>
    </subcellularLocation>
</comment>
<dbReference type="NCBIfam" id="TIGR03263">
    <property type="entry name" value="guanyl_kin"/>
    <property type="match status" value="1"/>
</dbReference>
<dbReference type="Proteomes" id="UP000712527">
    <property type="component" value="Unassembled WGS sequence"/>
</dbReference>
<dbReference type="Gene3D" id="3.30.63.10">
    <property type="entry name" value="Guanylate Kinase phosphate binding domain"/>
    <property type="match status" value="1"/>
</dbReference>
<dbReference type="Pfam" id="PF00625">
    <property type="entry name" value="Guanylate_kin"/>
    <property type="match status" value="1"/>
</dbReference>
<evidence type="ECO:0000256" key="4">
    <source>
        <dbReference type="ARBA" id="ARBA00016296"/>
    </source>
</evidence>
<comment type="similarity">
    <text evidence="2 11">Belongs to the guanylate kinase family.</text>
</comment>
<dbReference type="PROSITE" id="PS00856">
    <property type="entry name" value="GUANYLATE_KINASE_1"/>
    <property type="match status" value="1"/>
</dbReference>
<evidence type="ECO:0000313" key="14">
    <source>
        <dbReference type="Proteomes" id="UP000712527"/>
    </source>
</evidence>
<dbReference type="RefSeq" id="WP_204793919.1">
    <property type="nucleotide sequence ID" value="NZ_JACSNQ010000025.1"/>
</dbReference>
<dbReference type="InterPro" id="IPR008145">
    <property type="entry name" value="GK/Ca_channel_bsu"/>
</dbReference>
<dbReference type="InterPro" id="IPR008144">
    <property type="entry name" value="Guanylate_kin-like_dom"/>
</dbReference>
<evidence type="ECO:0000313" key="13">
    <source>
        <dbReference type="EMBL" id="MBM6775587.1"/>
    </source>
</evidence>
<evidence type="ECO:0000256" key="10">
    <source>
        <dbReference type="ARBA" id="ARBA00048594"/>
    </source>
</evidence>
<sequence>MGRRARTFVVSGPSGVGKGTLVSLLRERVSSLGLTVSATTRDPRPGEKDGVAYYFLTDEEFDRHVEAGDFLEWAWVHGHRYGTLRQEVRRLTDAGSSVMLEIDVQGGLMVRERVPDAVLVFVEPPSMEELERRLRGRGTESEAEVERRLANARREMAQAPLYDVRIVNDDLERACSELRQVIDTYENNGGPSQDVCDQARD</sequence>
<dbReference type="InterPro" id="IPR020590">
    <property type="entry name" value="Guanylate_kinase_CS"/>
</dbReference>
<evidence type="ECO:0000256" key="6">
    <source>
        <dbReference type="ARBA" id="ARBA00022741"/>
    </source>
</evidence>
<keyword evidence="5 11" id="KW-0808">Transferase</keyword>